<protein>
    <submittedName>
        <fullName evidence="1">Uncharacterized protein</fullName>
    </submittedName>
</protein>
<reference evidence="1" key="2">
    <citation type="journal article" date="2015" name="Fish Shellfish Immunol.">
        <title>Early steps in the European eel (Anguilla anguilla)-Vibrio vulnificus interaction in the gills: Role of the RtxA13 toxin.</title>
        <authorList>
            <person name="Callol A."/>
            <person name="Pajuelo D."/>
            <person name="Ebbesson L."/>
            <person name="Teles M."/>
            <person name="MacKenzie S."/>
            <person name="Amaro C."/>
        </authorList>
    </citation>
    <scope>NUCLEOTIDE SEQUENCE</scope>
</reference>
<name>A0A0E9UE65_ANGAN</name>
<reference evidence="1" key="1">
    <citation type="submission" date="2014-11" db="EMBL/GenBank/DDBJ databases">
        <authorList>
            <person name="Amaro Gonzalez C."/>
        </authorList>
    </citation>
    <scope>NUCLEOTIDE SEQUENCE</scope>
</reference>
<sequence length="21" mass="2384">MVNRTDYFPSYSLLDAASFVS</sequence>
<proteinExistence type="predicted"/>
<organism evidence="1">
    <name type="scientific">Anguilla anguilla</name>
    <name type="common">European freshwater eel</name>
    <name type="synonym">Muraena anguilla</name>
    <dbReference type="NCBI Taxonomy" id="7936"/>
    <lineage>
        <taxon>Eukaryota</taxon>
        <taxon>Metazoa</taxon>
        <taxon>Chordata</taxon>
        <taxon>Craniata</taxon>
        <taxon>Vertebrata</taxon>
        <taxon>Euteleostomi</taxon>
        <taxon>Actinopterygii</taxon>
        <taxon>Neopterygii</taxon>
        <taxon>Teleostei</taxon>
        <taxon>Anguilliformes</taxon>
        <taxon>Anguillidae</taxon>
        <taxon>Anguilla</taxon>
    </lineage>
</organism>
<accession>A0A0E9UE65</accession>
<dbReference type="AlphaFoldDB" id="A0A0E9UE65"/>
<evidence type="ECO:0000313" key="1">
    <source>
        <dbReference type="EMBL" id="JAH64072.1"/>
    </source>
</evidence>
<dbReference type="EMBL" id="GBXM01044505">
    <property type="protein sequence ID" value="JAH64072.1"/>
    <property type="molecule type" value="Transcribed_RNA"/>
</dbReference>